<dbReference type="PANTHER" id="PTHR30146:SF148">
    <property type="entry name" value="HTH-TYPE TRANSCRIPTIONAL REPRESSOR PURR-RELATED"/>
    <property type="match status" value="1"/>
</dbReference>
<dbReference type="Gene3D" id="3.40.50.2300">
    <property type="match status" value="2"/>
</dbReference>
<dbReference type="PRINTS" id="PR00036">
    <property type="entry name" value="HTHLACI"/>
</dbReference>
<protein>
    <submittedName>
        <fullName evidence="6">LacI family transcriptional regulator</fullName>
    </submittedName>
</protein>
<comment type="caution">
    <text evidence="6">The sequence shown here is derived from an EMBL/GenBank/DDBJ whole genome shotgun (WGS) entry which is preliminary data.</text>
</comment>
<evidence type="ECO:0000313" key="7">
    <source>
        <dbReference type="Proteomes" id="UP000307943"/>
    </source>
</evidence>
<dbReference type="SMART" id="SM00354">
    <property type="entry name" value="HTH_LACI"/>
    <property type="match status" value="1"/>
</dbReference>
<evidence type="ECO:0000259" key="5">
    <source>
        <dbReference type="PROSITE" id="PS50932"/>
    </source>
</evidence>
<evidence type="ECO:0000256" key="1">
    <source>
        <dbReference type="ARBA" id="ARBA00022491"/>
    </source>
</evidence>
<proteinExistence type="predicted"/>
<evidence type="ECO:0000313" key="6">
    <source>
        <dbReference type="EMBL" id="TNJ62940.1"/>
    </source>
</evidence>
<dbReference type="SUPFAM" id="SSF53822">
    <property type="entry name" value="Periplasmic binding protein-like I"/>
    <property type="match status" value="1"/>
</dbReference>
<feature type="domain" description="HTH lacI-type" evidence="5">
    <location>
        <begin position="2"/>
        <end position="56"/>
    </location>
</feature>
<keyword evidence="4" id="KW-0804">Transcription</keyword>
<dbReference type="Pfam" id="PF00356">
    <property type="entry name" value="LacI"/>
    <property type="match status" value="1"/>
</dbReference>
<dbReference type="CDD" id="cd01392">
    <property type="entry name" value="HTH_LacI"/>
    <property type="match status" value="1"/>
</dbReference>
<dbReference type="InterPro" id="IPR046335">
    <property type="entry name" value="LacI/GalR-like_sensor"/>
</dbReference>
<dbReference type="PANTHER" id="PTHR30146">
    <property type="entry name" value="LACI-RELATED TRANSCRIPTIONAL REPRESSOR"/>
    <property type="match status" value="1"/>
</dbReference>
<accession>A0A5C4T2G6</accession>
<dbReference type="SUPFAM" id="SSF47413">
    <property type="entry name" value="lambda repressor-like DNA-binding domains"/>
    <property type="match status" value="1"/>
</dbReference>
<keyword evidence="1" id="KW-0678">Repressor</keyword>
<reference evidence="6 7" key="1">
    <citation type="submission" date="2019-05" db="EMBL/GenBank/DDBJ databases">
        <title>We sequenced the genome of Paenibacillus hemerocallicola KCTC 33185 for further insight into its adaptation and study the phylogeny of Paenibacillus.</title>
        <authorList>
            <person name="Narsing Rao M.P."/>
        </authorList>
    </citation>
    <scope>NUCLEOTIDE SEQUENCE [LARGE SCALE GENOMIC DNA]</scope>
    <source>
        <strain evidence="6 7">KCTC 33185</strain>
    </source>
</reference>
<dbReference type="Pfam" id="PF13377">
    <property type="entry name" value="Peripla_BP_3"/>
    <property type="match status" value="1"/>
</dbReference>
<sequence>MVTIYDIAKRANVSAMTVSRVINNSGRISAGTREKVKRIMEELNYIPNSTARSLVKQETKMLSLLITDITNPFFTTLARGAEDAAHQLGYKLLFGNSDEKLSKEKEYVDMVLSTRVDGLLFAPASDASADHLAMLNVHRIPFVLVDREVPGVEADMVLGENRTGAFQLMEHLVSLGHRRVALINGFGTVSTARERYAGYREALERHRLPYDDSIVLEYGYNRFDDPAKLERILRMPDPPTAIFAANNMLAVSIIGYLRDRGVSVPEQISVVCFEDVGMASELDPFLTVAVQPAYEFGYRGIELLMERIRRKEEMERQTIRLPSELIVRKSAGAPPHRL</sequence>
<dbReference type="Gene3D" id="1.10.260.40">
    <property type="entry name" value="lambda repressor-like DNA-binding domains"/>
    <property type="match status" value="1"/>
</dbReference>
<keyword evidence="7" id="KW-1185">Reference proteome</keyword>
<dbReference type="AlphaFoldDB" id="A0A5C4T2G6"/>
<dbReference type="InterPro" id="IPR028082">
    <property type="entry name" value="Peripla_BP_I"/>
</dbReference>
<dbReference type="PROSITE" id="PS00356">
    <property type="entry name" value="HTH_LACI_1"/>
    <property type="match status" value="1"/>
</dbReference>
<dbReference type="GO" id="GO:0000976">
    <property type="term" value="F:transcription cis-regulatory region binding"/>
    <property type="evidence" value="ECO:0007669"/>
    <property type="project" value="TreeGrafter"/>
</dbReference>
<gene>
    <name evidence="6" type="ORF">FE784_28355</name>
</gene>
<evidence type="ECO:0000256" key="2">
    <source>
        <dbReference type="ARBA" id="ARBA00023015"/>
    </source>
</evidence>
<dbReference type="PROSITE" id="PS50932">
    <property type="entry name" value="HTH_LACI_2"/>
    <property type="match status" value="1"/>
</dbReference>
<dbReference type="EMBL" id="VDCQ01000051">
    <property type="protein sequence ID" value="TNJ62940.1"/>
    <property type="molecule type" value="Genomic_DNA"/>
</dbReference>
<organism evidence="6 7">
    <name type="scientific">Paenibacillus hemerocallicola</name>
    <dbReference type="NCBI Taxonomy" id="1172614"/>
    <lineage>
        <taxon>Bacteria</taxon>
        <taxon>Bacillati</taxon>
        <taxon>Bacillota</taxon>
        <taxon>Bacilli</taxon>
        <taxon>Bacillales</taxon>
        <taxon>Paenibacillaceae</taxon>
        <taxon>Paenibacillus</taxon>
    </lineage>
</organism>
<dbReference type="InterPro" id="IPR000843">
    <property type="entry name" value="HTH_LacI"/>
</dbReference>
<keyword evidence="3" id="KW-0238">DNA-binding</keyword>
<dbReference type="OrthoDB" id="9796186at2"/>
<dbReference type="GO" id="GO:0003700">
    <property type="term" value="F:DNA-binding transcription factor activity"/>
    <property type="evidence" value="ECO:0007669"/>
    <property type="project" value="TreeGrafter"/>
</dbReference>
<keyword evidence="2" id="KW-0805">Transcription regulation</keyword>
<evidence type="ECO:0000256" key="3">
    <source>
        <dbReference type="ARBA" id="ARBA00023125"/>
    </source>
</evidence>
<name>A0A5C4T2G6_9BACL</name>
<dbReference type="InterPro" id="IPR010982">
    <property type="entry name" value="Lambda_DNA-bd_dom_sf"/>
</dbReference>
<evidence type="ECO:0000256" key="4">
    <source>
        <dbReference type="ARBA" id="ARBA00023163"/>
    </source>
</evidence>
<dbReference type="Proteomes" id="UP000307943">
    <property type="component" value="Unassembled WGS sequence"/>
</dbReference>
<dbReference type="RefSeq" id="WP_139605624.1">
    <property type="nucleotide sequence ID" value="NZ_VDCQ01000051.1"/>
</dbReference>